<comment type="pathway">
    <text evidence="9">Protein modification; lipoprotein biosynthesis (N-acyl transfer).</text>
</comment>
<dbReference type="UniPathway" id="UPA00666"/>
<evidence type="ECO:0000256" key="3">
    <source>
        <dbReference type="ARBA" id="ARBA00022679"/>
    </source>
</evidence>
<name>A0A2X4RCI3_9CORY</name>
<dbReference type="KEGG" id="cmin:NCTC10288_01249"/>
<feature type="domain" description="CN hydrolase" evidence="10">
    <location>
        <begin position="212"/>
        <end position="458"/>
    </location>
</feature>
<comment type="subcellular location">
    <subcellularLocation>
        <location evidence="1 9">Cell membrane</location>
        <topology evidence="1 9">Multi-pass membrane protein</topology>
    </subcellularLocation>
</comment>
<sequence length="800" mass="86110">MVEVLARLILAAVSGGITFLAVEPRGWWAAGIIGIALLVAALSPWRSDVSKLQPTLAWAALIAAVHSAVLYLFTLPWIGELVGSMPYIALAIFLSLYSILLGIGGAALLRWRHGFALFPFFYVAVELLRSSVPFGGFSWVRLAWGQIEGPLAYLAPWGGPALISFAVVCVAAGLVGLARAPKLACALMALPLLAGLLAGFGINRPGNTTGSVTAAAVQGNVPRLGLDFAAQRRAVLDNHVRVTEQAAQDGAHPDIVIWPENASDINPFTNQDARALIDASAHDIDAPILVGTLTTDEVGARNTMQVFNPDGTVGEHHHKKYLQPFGETMPMRDFFAKITDLVDLAGDMKPGDGPGVVTMAGTTVGVATCYEVSFDQAFRTAINNGAQILTTPTNNATFSDSDMTYQQLAMSRLRALETDRAVIVAATSGVSAIVHPDGSVSQASGIFEPAYLEEELPLREGRTFAVRYGSILQWLMVIIGTVCALLAVYSTRVSRGSAPRKEVLRSKELVSSTRESTLVIIPTYNEIENLPLITGRVREATPEVHILIVDDNSPDGTGEAADKLAAEDANLHVLHREGKGGLLGAYIAGFEWGLEKDYQVLCEMDADGSHAPEQLHLLLEEIDKGADLVIGSRYVPGGETVNWPANRELLSRLGNRYISVALGAGINDMTAGYRAFRRELLEHLDFDSLSKAGYIFQVDVAFRAIKDGFDVREVPITFTERELGESKLDGSFVKDSLLEVTKWGIAHRSEQVSDFSGEVSKLASRTVDDLELGAKATKAKNAISDFVNDVTHLVSNTLKR</sequence>
<comment type="catalytic activity">
    <reaction evidence="9">
        <text>N-terminal S-1,2-diacyl-sn-glyceryl-L-cysteinyl-[lipoprotein] + a glycerophospholipid = N-acyl-S-1,2-diacyl-sn-glyceryl-L-cysteinyl-[lipoprotein] + a 2-acyl-sn-glycero-3-phospholipid + H(+)</text>
        <dbReference type="Rhea" id="RHEA:48228"/>
        <dbReference type="Rhea" id="RHEA-COMP:14681"/>
        <dbReference type="Rhea" id="RHEA-COMP:14684"/>
        <dbReference type="ChEBI" id="CHEBI:15378"/>
        <dbReference type="ChEBI" id="CHEBI:136912"/>
        <dbReference type="ChEBI" id="CHEBI:140656"/>
        <dbReference type="ChEBI" id="CHEBI:140657"/>
        <dbReference type="ChEBI" id="CHEBI:140660"/>
        <dbReference type="EC" id="2.3.1.269"/>
    </reaction>
</comment>
<evidence type="ECO:0000256" key="4">
    <source>
        <dbReference type="ARBA" id="ARBA00022692"/>
    </source>
</evidence>
<dbReference type="InterPro" id="IPR036526">
    <property type="entry name" value="C-N_Hydrolase_sf"/>
</dbReference>
<dbReference type="InterPro" id="IPR001173">
    <property type="entry name" value="Glyco_trans_2-like"/>
</dbReference>
<dbReference type="AlphaFoldDB" id="A0A2X4RCI3"/>
<dbReference type="InterPro" id="IPR045378">
    <property type="entry name" value="LNT_N"/>
</dbReference>
<evidence type="ECO:0000256" key="7">
    <source>
        <dbReference type="ARBA" id="ARBA00023315"/>
    </source>
</evidence>
<dbReference type="GO" id="GO:0005886">
    <property type="term" value="C:plasma membrane"/>
    <property type="evidence" value="ECO:0007669"/>
    <property type="project" value="UniProtKB-SubCell"/>
</dbReference>
<dbReference type="Pfam" id="PF00795">
    <property type="entry name" value="CN_hydrolase"/>
    <property type="match status" value="1"/>
</dbReference>
<comment type="function">
    <text evidence="9">Catalyzes the phospholipid dependent N-acylation of the N-terminal cysteine of apolipoprotein, the last step in lipoprotein maturation.</text>
</comment>
<accession>A0A2X4RCI3</accession>
<evidence type="ECO:0000256" key="2">
    <source>
        <dbReference type="ARBA" id="ARBA00022475"/>
    </source>
</evidence>
<comment type="catalytic activity">
    <reaction evidence="8">
        <text>a di-trans,poly-cis-dolichyl phosphate + GDP-alpha-D-mannose = a di-trans,poly-cis-dolichyl beta-D-mannosyl phosphate + GDP</text>
        <dbReference type="Rhea" id="RHEA:21184"/>
        <dbReference type="Rhea" id="RHEA-COMP:19498"/>
        <dbReference type="Rhea" id="RHEA-COMP:19501"/>
        <dbReference type="ChEBI" id="CHEBI:57527"/>
        <dbReference type="ChEBI" id="CHEBI:57683"/>
        <dbReference type="ChEBI" id="CHEBI:58189"/>
        <dbReference type="ChEBI" id="CHEBI:58211"/>
        <dbReference type="EC" id="2.4.1.83"/>
    </reaction>
</comment>
<evidence type="ECO:0000256" key="1">
    <source>
        <dbReference type="ARBA" id="ARBA00004651"/>
    </source>
</evidence>
<evidence type="ECO:0000256" key="6">
    <source>
        <dbReference type="ARBA" id="ARBA00023136"/>
    </source>
</evidence>
<evidence type="ECO:0000259" key="10">
    <source>
        <dbReference type="PROSITE" id="PS50263"/>
    </source>
</evidence>
<feature type="transmembrane region" description="Helical" evidence="9">
    <location>
        <begin position="184"/>
        <end position="202"/>
    </location>
</feature>
<dbReference type="GO" id="GO:0016410">
    <property type="term" value="F:N-acyltransferase activity"/>
    <property type="evidence" value="ECO:0007669"/>
    <property type="project" value="UniProtKB-UniRule"/>
</dbReference>
<comment type="similarity">
    <text evidence="9">Belongs to the CN hydrolase family. Apolipoprotein N-acyltransferase subfamily.</text>
</comment>
<dbReference type="CDD" id="cd06442">
    <property type="entry name" value="DPM1_like"/>
    <property type="match status" value="1"/>
</dbReference>
<dbReference type="Pfam" id="PF00535">
    <property type="entry name" value="Glycos_transf_2"/>
    <property type="match status" value="1"/>
</dbReference>
<gene>
    <name evidence="11" type="primary">ppm2</name>
    <name evidence="9" type="synonym">lnt</name>
    <name evidence="11" type="ORF">NCTC10288_01249</name>
</gene>
<feature type="transmembrane region" description="Helical" evidence="9">
    <location>
        <begin position="116"/>
        <end position="137"/>
    </location>
</feature>
<dbReference type="InterPro" id="IPR003010">
    <property type="entry name" value="C-N_Hydrolase"/>
</dbReference>
<dbReference type="InterPro" id="IPR039528">
    <property type="entry name" value="DPM1-like"/>
</dbReference>
<dbReference type="NCBIfam" id="TIGR00546">
    <property type="entry name" value="lnt"/>
    <property type="match status" value="1"/>
</dbReference>
<dbReference type="FunFam" id="3.90.550.10:FF:000122">
    <property type="entry name" value="Dolichol-phosphate mannosyltransferase subunit 1"/>
    <property type="match status" value="1"/>
</dbReference>
<keyword evidence="7 9" id="KW-0012">Acyltransferase</keyword>
<evidence type="ECO:0000256" key="5">
    <source>
        <dbReference type="ARBA" id="ARBA00022989"/>
    </source>
</evidence>
<feature type="transmembrane region" description="Helical" evidence="9">
    <location>
        <begin position="26"/>
        <end position="45"/>
    </location>
</feature>
<keyword evidence="3 9" id="KW-0808">Transferase</keyword>
<dbReference type="EMBL" id="LS483460">
    <property type="protein sequence ID" value="SQH99946.1"/>
    <property type="molecule type" value="Genomic_DNA"/>
</dbReference>
<dbReference type="GO" id="GO:0042158">
    <property type="term" value="P:lipoprotein biosynthetic process"/>
    <property type="evidence" value="ECO:0007669"/>
    <property type="project" value="UniProtKB-UniRule"/>
</dbReference>
<evidence type="ECO:0000256" key="9">
    <source>
        <dbReference type="HAMAP-Rule" id="MF_01148"/>
    </source>
</evidence>
<evidence type="ECO:0000256" key="8">
    <source>
        <dbReference type="ARBA" id="ARBA00050499"/>
    </source>
</evidence>
<feature type="transmembrane region" description="Helical" evidence="9">
    <location>
        <begin position="157"/>
        <end position="177"/>
    </location>
</feature>
<dbReference type="CDD" id="cd07571">
    <property type="entry name" value="ALP_N-acyl_transferase"/>
    <property type="match status" value="1"/>
</dbReference>
<feature type="transmembrane region" description="Helical" evidence="9">
    <location>
        <begin position="57"/>
        <end position="79"/>
    </location>
</feature>
<dbReference type="EC" id="2.3.1.269" evidence="9"/>
<dbReference type="Gene3D" id="3.90.550.10">
    <property type="entry name" value="Spore Coat Polysaccharide Biosynthesis Protein SpsA, Chain A"/>
    <property type="match status" value="1"/>
</dbReference>
<dbReference type="InterPro" id="IPR029044">
    <property type="entry name" value="Nucleotide-diphossugar_trans"/>
</dbReference>
<protein>
    <recommendedName>
        <fullName evidence="9">Apolipoprotein N-acyltransferase</fullName>
        <shortName evidence="9">ALP N-acyltransferase</shortName>
        <ecNumber evidence="9">2.3.1.269</ecNumber>
    </recommendedName>
</protein>
<dbReference type="Proteomes" id="UP000249264">
    <property type="component" value="Chromosome 1"/>
</dbReference>
<organism evidence="11 12">
    <name type="scientific">Corynebacterium minutissimum</name>
    <dbReference type="NCBI Taxonomy" id="38301"/>
    <lineage>
        <taxon>Bacteria</taxon>
        <taxon>Bacillati</taxon>
        <taxon>Actinomycetota</taxon>
        <taxon>Actinomycetes</taxon>
        <taxon>Mycobacteriales</taxon>
        <taxon>Corynebacteriaceae</taxon>
        <taxon>Corynebacterium</taxon>
    </lineage>
</organism>
<dbReference type="HAMAP" id="MF_01148">
    <property type="entry name" value="Lnt"/>
    <property type="match status" value="1"/>
</dbReference>
<dbReference type="SUPFAM" id="SSF56317">
    <property type="entry name" value="Carbon-nitrogen hydrolase"/>
    <property type="match status" value="1"/>
</dbReference>
<dbReference type="Pfam" id="PF20154">
    <property type="entry name" value="LNT_N"/>
    <property type="match status" value="1"/>
</dbReference>
<dbReference type="Gene3D" id="3.60.110.10">
    <property type="entry name" value="Carbon-nitrogen hydrolase"/>
    <property type="match status" value="1"/>
</dbReference>
<dbReference type="SUPFAM" id="SSF53448">
    <property type="entry name" value="Nucleotide-diphospho-sugar transferases"/>
    <property type="match status" value="1"/>
</dbReference>
<keyword evidence="2 9" id="KW-1003">Cell membrane</keyword>
<proteinExistence type="inferred from homology"/>
<evidence type="ECO:0000313" key="12">
    <source>
        <dbReference type="Proteomes" id="UP000249264"/>
    </source>
</evidence>
<dbReference type="InterPro" id="IPR004563">
    <property type="entry name" value="Apolipo_AcylTrfase"/>
</dbReference>
<reference evidence="11 12" key="1">
    <citation type="submission" date="2018-06" db="EMBL/GenBank/DDBJ databases">
        <authorList>
            <consortium name="Pathogen Informatics"/>
            <person name="Doyle S."/>
        </authorList>
    </citation>
    <scope>NUCLEOTIDE SEQUENCE [LARGE SCALE GENOMIC DNA]</scope>
    <source>
        <strain evidence="11 12">NCTC10288</strain>
    </source>
</reference>
<keyword evidence="6 9" id="KW-0472">Membrane</keyword>
<dbReference type="GO" id="GO:0004582">
    <property type="term" value="F:dolichyl-phosphate beta-D-mannosyltransferase activity"/>
    <property type="evidence" value="ECO:0007669"/>
    <property type="project" value="UniProtKB-EC"/>
</dbReference>
<dbReference type="PANTHER" id="PTHR38686">
    <property type="entry name" value="APOLIPOPROTEIN N-ACYLTRANSFERASE"/>
    <property type="match status" value="1"/>
</dbReference>
<dbReference type="PROSITE" id="PS50263">
    <property type="entry name" value="CN_HYDROLASE"/>
    <property type="match status" value="1"/>
</dbReference>
<keyword evidence="5 9" id="KW-1133">Transmembrane helix</keyword>
<feature type="transmembrane region" description="Helical" evidence="9">
    <location>
        <begin position="85"/>
        <end position="109"/>
    </location>
</feature>
<keyword evidence="4 9" id="KW-0812">Transmembrane</keyword>
<dbReference type="PANTHER" id="PTHR38686:SF1">
    <property type="entry name" value="APOLIPOPROTEIN N-ACYLTRANSFERASE"/>
    <property type="match status" value="1"/>
</dbReference>
<evidence type="ECO:0000313" key="11">
    <source>
        <dbReference type="EMBL" id="SQH99946.1"/>
    </source>
</evidence>